<feature type="region of interest" description="Disordered" evidence="1">
    <location>
        <begin position="246"/>
        <end position="266"/>
    </location>
</feature>
<feature type="region of interest" description="Disordered" evidence="1">
    <location>
        <begin position="945"/>
        <end position="989"/>
    </location>
</feature>
<feature type="region of interest" description="Disordered" evidence="1">
    <location>
        <begin position="830"/>
        <end position="856"/>
    </location>
</feature>
<feature type="compositionally biased region" description="Basic and acidic residues" evidence="1">
    <location>
        <begin position="171"/>
        <end position="183"/>
    </location>
</feature>
<feature type="domain" description="CTLH" evidence="2">
    <location>
        <begin position="271"/>
        <end position="327"/>
    </location>
</feature>
<feature type="region of interest" description="Disordered" evidence="1">
    <location>
        <begin position="160"/>
        <end position="183"/>
    </location>
</feature>
<proteinExistence type="predicted"/>
<accession>A0A8S2B1Z1</accession>
<feature type="region of interest" description="Disordered" evidence="1">
    <location>
        <begin position="97"/>
        <end position="130"/>
    </location>
</feature>
<dbReference type="SMART" id="SM00668">
    <property type="entry name" value="CTLH"/>
    <property type="match status" value="2"/>
</dbReference>
<reference evidence="3" key="1">
    <citation type="submission" date="2021-01" db="EMBL/GenBank/DDBJ databases">
        <authorList>
            <person name="Bezrukov I."/>
        </authorList>
    </citation>
    <scope>NUCLEOTIDE SEQUENCE</scope>
</reference>
<organism evidence="3 4">
    <name type="scientific">Arabidopsis arenosa</name>
    <name type="common">Sand rock-cress</name>
    <name type="synonym">Cardaminopsis arenosa</name>
    <dbReference type="NCBI Taxonomy" id="38785"/>
    <lineage>
        <taxon>Eukaryota</taxon>
        <taxon>Viridiplantae</taxon>
        <taxon>Streptophyta</taxon>
        <taxon>Embryophyta</taxon>
        <taxon>Tracheophyta</taxon>
        <taxon>Spermatophyta</taxon>
        <taxon>Magnoliopsida</taxon>
        <taxon>eudicotyledons</taxon>
        <taxon>Gunneridae</taxon>
        <taxon>Pentapetalae</taxon>
        <taxon>rosids</taxon>
        <taxon>malvids</taxon>
        <taxon>Brassicales</taxon>
        <taxon>Brassicaceae</taxon>
        <taxon>Camelineae</taxon>
        <taxon>Arabidopsis</taxon>
    </lineage>
</organism>
<dbReference type="Proteomes" id="UP000682877">
    <property type="component" value="Chromosome 8"/>
</dbReference>
<protein>
    <recommendedName>
        <fullName evidence="2">CTLH domain-containing protein</fullName>
    </recommendedName>
</protein>
<evidence type="ECO:0000256" key="1">
    <source>
        <dbReference type="SAM" id="MobiDB-lite"/>
    </source>
</evidence>
<feature type="region of interest" description="Disordered" evidence="1">
    <location>
        <begin position="1"/>
        <end position="55"/>
    </location>
</feature>
<evidence type="ECO:0000313" key="4">
    <source>
        <dbReference type="Proteomes" id="UP000682877"/>
    </source>
</evidence>
<keyword evidence="4" id="KW-1185">Reference proteome</keyword>
<dbReference type="Pfam" id="PF10607">
    <property type="entry name" value="CTLH"/>
    <property type="match status" value="1"/>
</dbReference>
<dbReference type="InterPro" id="IPR006595">
    <property type="entry name" value="CTLH_C"/>
</dbReference>
<dbReference type="InterPro" id="IPR050618">
    <property type="entry name" value="Ubq-SigPath_Reg"/>
</dbReference>
<evidence type="ECO:0000313" key="3">
    <source>
        <dbReference type="EMBL" id="CAE6263465.1"/>
    </source>
</evidence>
<gene>
    <name evidence="3" type="ORF">AARE701A_LOCUS22560</name>
</gene>
<evidence type="ECO:0000259" key="2">
    <source>
        <dbReference type="PROSITE" id="PS50897"/>
    </source>
</evidence>
<dbReference type="AlphaFoldDB" id="A0A8S2B1Z1"/>
<feature type="compositionally biased region" description="Low complexity" evidence="1">
    <location>
        <begin position="39"/>
        <end position="55"/>
    </location>
</feature>
<dbReference type="InterPro" id="IPR024964">
    <property type="entry name" value="CTLH/CRA"/>
</dbReference>
<sequence length="989" mass="109669">MACLEMYNSNGGGTPMSPRISFSNDFVEIRPETTKTTRSSPLSKQEGSSSSSSDNFEFSVSNYTMMPADELFSKGKLLPFKETNQVQRTLREELLVEEDEEEGPRDATNIFSLKPPIFSSSSSSSSSKGRWKGLLGLKRAHIGSKNNEERFVHMINNNKQSQEAMGGREGSSCREMKKNKERSSIPPHVALYSEIAGRFSSPTREEPRKRETTMDSTPVNWEALDALIIDFVSSENLVEDAAAAAANSSPSPLSSPSSSSSPSISSSSYHSRLIIRRIRNSIESGDIETAIDILRSHAPFVLDDHRILFRLQKQKFIELLRKGTHEAAIGCLRTCVAPCALDAYPEAYEEFKHVLLALIYDKNDQTSPVAHEWAEKRRYEMAGLMSSVLRASLQAYDPLFSMTLRYLISIHKGFCFHQGISSAVSDLTHRLLLEERDAPATPLESVYEVPPFDEVDIQALAHAVELTRQGAVDSMKFAKGDLFQAFQNELCRMRLDVSVLDELVKEYCIYRGIVDSEMQMIKGPAKRNQSEVGRSLSRDCSLEIDLNTSQHSDIENYSNKIMLDGSLTNDTEMSCEQGGDVGTRYGSEPTSVCEDCSTSWSNQCENTRALLRIRSHMNSEGNKRKRWCGRTAEMDCLPRLSFAKSESGINPVEDKYEITLALKELVSRGMAAEAVYEISTMDPDFFTQNPGLLFHLKQVEFLKLVSAGDHNGALKVACSHLGPLAANDQSLLKTLKETLLVLLQPDGTTPGKDLPLNDLANMLQVSVGNRLGIEEPKLMKIIKATLHTHTEWFKLQMCKDRFNNLLKIDSLKEVNTDLIGAIKSRSNKVSNTNLSSQVTTTSSSTMTSEDGGSSSLMMMTQTSPREALWEESAILKVMEFLAMPRSDAIQLLSQYNGDAEAVIQQLFGFNCVHGRTLKVDDKIDGGHDDRKTMMALAKHSDMMVDDKTVQLSPPPPPPSPSQSGGKEAEDFRPTTPGHSPGIGHSLSHN</sequence>
<dbReference type="EMBL" id="LR999458">
    <property type="protein sequence ID" value="CAE6263465.1"/>
    <property type="molecule type" value="Genomic_DNA"/>
</dbReference>
<feature type="domain" description="CTLH" evidence="2">
    <location>
        <begin position="655"/>
        <end position="712"/>
    </location>
</feature>
<dbReference type="PANTHER" id="PTHR12864">
    <property type="entry name" value="RAN BINDING PROTEIN 9-RELATED"/>
    <property type="match status" value="1"/>
</dbReference>
<dbReference type="PROSITE" id="PS50897">
    <property type="entry name" value="CTLH"/>
    <property type="match status" value="2"/>
</dbReference>
<feature type="compositionally biased region" description="Low complexity" evidence="1">
    <location>
        <begin position="830"/>
        <end position="855"/>
    </location>
</feature>
<name>A0A8S2B1Z1_ARAAE</name>